<name>A0ABD3RXI3_9STRA</name>
<gene>
    <name evidence="1" type="ORF">ACHAXA_009114</name>
</gene>
<comment type="caution">
    <text evidence="1">The sequence shown here is derived from an EMBL/GenBank/DDBJ whole genome shotgun (WGS) entry which is preliminary data.</text>
</comment>
<reference evidence="1 2" key="1">
    <citation type="submission" date="2024-10" db="EMBL/GenBank/DDBJ databases">
        <title>Updated reference genomes for cyclostephanoid diatoms.</title>
        <authorList>
            <person name="Roberts W.R."/>
            <person name="Alverson A.J."/>
        </authorList>
    </citation>
    <scope>NUCLEOTIDE SEQUENCE [LARGE SCALE GENOMIC DNA]</scope>
    <source>
        <strain evidence="1 2">AJA228-03</strain>
    </source>
</reference>
<evidence type="ECO:0000313" key="2">
    <source>
        <dbReference type="Proteomes" id="UP001530377"/>
    </source>
</evidence>
<organism evidence="1 2">
    <name type="scientific">Cyclostephanos tholiformis</name>
    <dbReference type="NCBI Taxonomy" id="382380"/>
    <lineage>
        <taxon>Eukaryota</taxon>
        <taxon>Sar</taxon>
        <taxon>Stramenopiles</taxon>
        <taxon>Ochrophyta</taxon>
        <taxon>Bacillariophyta</taxon>
        <taxon>Coscinodiscophyceae</taxon>
        <taxon>Thalassiosirophycidae</taxon>
        <taxon>Stephanodiscales</taxon>
        <taxon>Stephanodiscaceae</taxon>
        <taxon>Cyclostephanos</taxon>
    </lineage>
</organism>
<dbReference type="Proteomes" id="UP001530377">
    <property type="component" value="Unassembled WGS sequence"/>
</dbReference>
<protein>
    <submittedName>
        <fullName evidence="1">Uncharacterized protein</fullName>
    </submittedName>
</protein>
<dbReference type="EMBL" id="JALLPB020000126">
    <property type="protein sequence ID" value="KAL3816919.1"/>
    <property type="molecule type" value="Genomic_DNA"/>
</dbReference>
<sequence length="266" mass="30664">MGVRFRRGAECNGVLISINEEELMQFDVREVGYVRRRIDLADVYPHASFHPNQIDANCQLAIANVKCADCRLVFEMAHAKRGMSNNAPGDHRTNNATPPLEWNDVSIWVYVQRESLPAERSFPITQSYVDIIMRGCLSISHDFARRFLRTTHGWWIDDHVPSTQNNVDECGVERAATKEVPSDIVIVIDRLGEGDDGQRRRRMNGLAEEEEEDGRCHHHTWVNDRHAPMYVRADSEYSLENGRVIDELIGEHHPHALLRRVDLRYK</sequence>
<evidence type="ECO:0000313" key="1">
    <source>
        <dbReference type="EMBL" id="KAL3816919.1"/>
    </source>
</evidence>
<accession>A0ABD3RXI3</accession>
<proteinExistence type="predicted"/>
<keyword evidence="2" id="KW-1185">Reference proteome</keyword>
<dbReference type="AlphaFoldDB" id="A0ABD3RXI3"/>